<dbReference type="InterPro" id="IPR000700">
    <property type="entry name" value="PAS-assoc_C"/>
</dbReference>
<dbReference type="SUPFAM" id="SSF55785">
    <property type="entry name" value="PYP-like sensor domain (PAS domain)"/>
    <property type="match status" value="4"/>
</dbReference>
<dbReference type="CDD" id="cd00130">
    <property type="entry name" value="PAS"/>
    <property type="match status" value="3"/>
</dbReference>
<dbReference type="SMART" id="SM00052">
    <property type="entry name" value="EAL"/>
    <property type="match status" value="1"/>
</dbReference>
<dbReference type="SMART" id="SM00086">
    <property type="entry name" value="PAC"/>
    <property type="match status" value="2"/>
</dbReference>
<dbReference type="InterPro" id="IPR035965">
    <property type="entry name" value="PAS-like_dom_sf"/>
</dbReference>
<evidence type="ECO:0000259" key="2">
    <source>
        <dbReference type="PROSITE" id="PS50113"/>
    </source>
</evidence>
<organism evidence="5 6">
    <name type="scientific">Melaminivora suipulveris</name>
    <dbReference type="NCBI Taxonomy" id="2109913"/>
    <lineage>
        <taxon>Bacteria</taxon>
        <taxon>Pseudomonadati</taxon>
        <taxon>Pseudomonadota</taxon>
        <taxon>Betaproteobacteria</taxon>
        <taxon>Burkholderiales</taxon>
        <taxon>Comamonadaceae</taxon>
        <taxon>Melaminivora</taxon>
    </lineage>
</organism>
<dbReference type="GO" id="GO:0006355">
    <property type="term" value="P:regulation of DNA-templated transcription"/>
    <property type="evidence" value="ECO:0007669"/>
    <property type="project" value="InterPro"/>
</dbReference>
<dbReference type="Proteomes" id="UP000237925">
    <property type="component" value="Chromosome"/>
</dbReference>
<dbReference type="Pfam" id="PF08448">
    <property type="entry name" value="PAS_4"/>
    <property type="match status" value="1"/>
</dbReference>
<feature type="domain" description="PAS" evidence="1">
    <location>
        <begin position="380"/>
        <end position="424"/>
    </location>
</feature>
<dbReference type="CDD" id="cd01948">
    <property type="entry name" value="EAL"/>
    <property type="match status" value="1"/>
</dbReference>
<accession>A0A2R3QH16</accession>
<evidence type="ECO:0000259" key="4">
    <source>
        <dbReference type="PROSITE" id="PS50887"/>
    </source>
</evidence>
<dbReference type="InterPro" id="IPR029787">
    <property type="entry name" value="Nucleotide_cyclase"/>
</dbReference>
<feature type="domain" description="PAC" evidence="2">
    <location>
        <begin position="912"/>
        <end position="964"/>
    </location>
</feature>
<dbReference type="Pfam" id="PF01590">
    <property type="entry name" value="GAF"/>
    <property type="match status" value="1"/>
</dbReference>
<dbReference type="InterPro" id="IPR052155">
    <property type="entry name" value="Biofilm_reg_signaling"/>
</dbReference>
<dbReference type="Pfam" id="PF00563">
    <property type="entry name" value="EAL"/>
    <property type="match status" value="1"/>
</dbReference>
<dbReference type="SMART" id="SM00267">
    <property type="entry name" value="GGDEF"/>
    <property type="match status" value="1"/>
</dbReference>
<dbReference type="OrthoDB" id="9813903at2"/>
<dbReference type="Pfam" id="PF13185">
    <property type="entry name" value="GAF_2"/>
    <property type="match status" value="1"/>
</dbReference>
<dbReference type="InterPro" id="IPR003018">
    <property type="entry name" value="GAF"/>
</dbReference>
<feature type="domain" description="PAS" evidence="1">
    <location>
        <begin position="96"/>
        <end position="168"/>
    </location>
</feature>
<name>A0A2R3QH16_9BURK</name>
<dbReference type="InterPro" id="IPR013656">
    <property type="entry name" value="PAS_4"/>
</dbReference>
<protein>
    <submittedName>
        <fullName evidence="5">Diguanylate cyclase</fullName>
    </submittedName>
</protein>
<dbReference type="KEGG" id="mela:C6568_08975"/>
<dbReference type="Gene3D" id="3.30.450.40">
    <property type="match status" value="3"/>
</dbReference>
<dbReference type="PROSITE" id="PS50113">
    <property type="entry name" value="PAC"/>
    <property type="match status" value="2"/>
</dbReference>
<dbReference type="PROSITE" id="PS50883">
    <property type="entry name" value="EAL"/>
    <property type="match status" value="1"/>
</dbReference>
<feature type="domain" description="PAC" evidence="2">
    <location>
        <begin position="172"/>
        <end position="224"/>
    </location>
</feature>
<dbReference type="InterPro" id="IPR013767">
    <property type="entry name" value="PAS_fold"/>
</dbReference>
<dbReference type="Pfam" id="PF13188">
    <property type="entry name" value="PAS_8"/>
    <property type="match status" value="1"/>
</dbReference>
<evidence type="ECO:0000313" key="6">
    <source>
        <dbReference type="Proteomes" id="UP000237925"/>
    </source>
</evidence>
<dbReference type="InterPro" id="IPR000160">
    <property type="entry name" value="GGDEF_dom"/>
</dbReference>
<dbReference type="SUPFAM" id="SSF55781">
    <property type="entry name" value="GAF domain-like"/>
    <property type="match status" value="3"/>
</dbReference>
<dbReference type="Gene3D" id="3.30.70.270">
    <property type="match status" value="1"/>
</dbReference>
<dbReference type="InterPro" id="IPR035919">
    <property type="entry name" value="EAL_sf"/>
</dbReference>
<dbReference type="SUPFAM" id="SSF55073">
    <property type="entry name" value="Nucleotide cyclase"/>
    <property type="match status" value="1"/>
</dbReference>
<evidence type="ECO:0000259" key="1">
    <source>
        <dbReference type="PROSITE" id="PS50112"/>
    </source>
</evidence>
<dbReference type="EMBL" id="CP027667">
    <property type="protein sequence ID" value="AVO51044.1"/>
    <property type="molecule type" value="Genomic_DNA"/>
</dbReference>
<dbReference type="InterPro" id="IPR013655">
    <property type="entry name" value="PAS_fold_3"/>
</dbReference>
<dbReference type="NCBIfam" id="TIGR00254">
    <property type="entry name" value="GGDEF"/>
    <property type="match status" value="1"/>
</dbReference>
<dbReference type="InterPro" id="IPR000014">
    <property type="entry name" value="PAS"/>
</dbReference>
<dbReference type="PANTHER" id="PTHR44757:SF2">
    <property type="entry name" value="BIOFILM ARCHITECTURE MAINTENANCE PROTEIN MBAA"/>
    <property type="match status" value="1"/>
</dbReference>
<feature type="domain" description="PAS" evidence="1">
    <location>
        <begin position="841"/>
        <end position="895"/>
    </location>
</feature>
<proteinExistence type="predicted"/>
<dbReference type="FunFam" id="3.20.20.450:FF:000001">
    <property type="entry name" value="Cyclic di-GMP phosphodiesterase yahA"/>
    <property type="match status" value="1"/>
</dbReference>
<dbReference type="Gene3D" id="3.20.20.450">
    <property type="entry name" value="EAL domain"/>
    <property type="match status" value="1"/>
</dbReference>
<dbReference type="PANTHER" id="PTHR44757">
    <property type="entry name" value="DIGUANYLATE CYCLASE DGCP"/>
    <property type="match status" value="1"/>
</dbReference>
<dbReference type="NCBIfam" id="TIGR00229">
    <property type="entry name" value="sensory_box"/>
    <property type="match status" value="3"/>
</dbReference>
<dbReference type="PROSITE" id="PS50112">
    <property type="entry name" value="PAS"/>
    <property type="match status" value="3"/>
</dbReference>
<dbReference type="Pfam" id="PF08447">
    <property type="entry name" value="PAS_3"/>
    <property type="match status" value="1"/>
</dbReference>
<dbReference type="PROSITE" id="PS50887">
    <property type="entry name" value="GGDEF"/>
    <property type="match status" value="1"/>
</dbReference>
<keyword evidence="6" id="KW-1185">Reference proteome</keyword>
<dbReference type="SMART" id="SM00091">
    <property type="entry name" value="PAS"/>
    <property type="match status" value="3"/>
</dbReference>
<gene>
    <name evidence="5" type="ORF">C6568_08975</name>
</gene>
<feature type="domain" description="GGDEF" evidence="4">
    <location>
        <begin position="996"/>
        <end position="1135"/>
    </location>
</feature>
<sequence>MPARIHAAPEAVQLLGWPQQELSLEQALGQFAPDSRERVRQALAQCAQAGTPLDLLEQLQPLGARARVVHLTGQAQRDVDGRITHLLGTLREVREDEERYALVARASSDAIWDWDLQTDTLWWNDGMPTLFGWARGQLALDSRSWTAYLHPEDAPRVLQGVQAAIAGSARHWSDEYRFRCADGSHLWVSDRGYLLRDAQGQAWRMVGSMTDISAKKQAQAQAQAEAHAHALLLQVQRQITLQQQPLEQALQGAAQVACQLTGAAVALLELREGELLRVAARSGDGPVPALGSTCALDAHPLWRRLQGAPEPVQMHGVLAVSDGVVATPLVVNGQALGLLRVLAPPGQGLAPYRLEHLHILAGSIAALIQLHRTDARLHASERQYRALFAEHAQPMWVCEQGSLRLLAVNRAMARLYGWREDELLALDMRALWPAAQRGGVDAAVAQAGRTRAPVLWRHATRAGAPLDIEAVLGETTFEGRAAWQVLASDVGERLRMEAELARISRARRLLSACSQVLIRARGEQEFLDAICRMALDVGGYVLAWAGMLRHDEGRRITVAARAGRHADHLDHAHLTWSHARREGHGLAGKAARSGQTVIVRDLAGGEGFHPRAAELARLGMHAVVCLPLKNADHTFGLLYLYAPQVLHVGPEETQLLEALATDVAYGIQSLRARAEQQRLQSALLKVASAVSAGVGMQFFDQLAEHMAQALGAQIACVARLIDGPPGQPARARTLSYVSQGQVQPNGDYALAGTPSQQLLAHRQFVVADRAAELYPQAPILRHAGARSYVGQQLTDSHGRLLGVLFVAFTEALEDAQFIVHMLQIFAARVSAELQRQQADSHIRRQASLLDEARDAIVVRDMHQRVTYWNHGAERLYGWRSDEALGRDVAELLYRETAAFERAMATVLREGGWSGEIVQYARGGQPLEVEGRWTLVRSESGEPEAVLAINSDIAERKANEREIQRLAFFDTLTGLPNRLQLLEHMGDALLAARGAGSGGALLFIDLDNFKTLNDTLGHDKGDQLLQIVAQRLLACVGASGTVARLGGDEFVVLAPALGGAQEARREAARALGEKVLATLGAPYALTGGYQVRSTPSVGIALYGDDPTTVGEVLKQGDMAMYEAKMAGRNTLRFFDPAMQRAVAERAQLESELREALAQNEFLLVYQPVVDDAGAVLGVEALARWAHPRRGMVSPATFIPLAEETGLILPLGRWVLRSACALLAAWQRVPAWAHLTVAVNVSSRQFRDVGFVQDVVRALAETGAPAQQLKLELTESLLVEDMQATIATMEALRAHGVGFSLDDFGTGYSSLAYLKRMPLAQLKIDQSFVRDLLQDESDAAIVRTIIALAASLDLQAVAEGVETAEQRDWLAAAGCTQFQGYLFSRPLPVDQLEGLLEQKMPALKG</sequence>
<dbReference type="Pfam" id="PF00989">
    <property type="entry name" value="PAS"/>
    <property type="match status" value="1"/>
</dbReference>
<dbReference type="SMART" id="SM00065">
    <property type="entry name" value="GAF"/>
    <property type="match status" value="3"/>
</dbReference>
<reference evidence="5 6" key="1">
    <citation type="submission" date="2018-03" db="EMBL/GenBank/DDBJ databases">
        <title>Genome sequencing of Melaminivora sp.</title>
        <authorList>
            <person name="Kim S.-J."/>
            <person name="Heo J."/>
            <person name="Ahn J.-H."/>
            <person name="Kwon S.-W."/>
        </authorList>
    </citation>
    <scope>NUCLEOTIDE SEQUENCE [LARGE SCALE GENOMIC DNA]</scope>
    <source>
        <strain evidence="5 6">SC2-9</strain>
    </source>
</reference>
<dbReference type="Gene3D" id="3.30.450.20">
    <property type="entry name" value="PAS domain"/>
    <property type="match status" value="4"/>
</dbReference>
<dbReference type="InterPro" id="IPR043128">
    <property type="entry name" value="Rev_trsase/Diguanyl_cyclase"/>
</dbReference>
<dbReference type="Pfam" id="PF00990">
    <property type="entry name" value="GGDEF"/>
    <property type="match status" value="1"/>
</dbReference>
<dbReference type="CDD" id="cd01949">
    <property type="entry name" value="GGDEF"/>
    <property type="match status" value="1"/>
</dbReference>
<dbReference type="InterPro" id="IPR029016">
    <property type="entry name" value="GAF-like_dom_sf"/>
</dbReference>
<feature type="domain" description="EAL" evidence="3">
    <location>
        <begin position="1144"/>
        <end position="1398"/>
    </location>
</feature>
<dbReference type="InterPro" id="IPR001610">
    <property type="entry name" value="PAC"/>
</dbReference>
<evidence type="ECO:0000313" key="5">
    <source>
        <dbReference type="EMBL" id="AVO51044.1"/>
    </source>
</evidence>
<dbReference type="InterPro" id="IPR001633">
    <property type="entry name" value="EAL_dom"/>
</dbReference>
<dbReference type="SUPFAM" id="SSF141868">
    <property type="entry name" value="EAL domain-like"/>
    <property type="match status" value="1"/>
</dbReference>
<evidence type="ECO:0000259" key="3">
    <source>
        <dbReference type="PROSITE" id="PS50883"/>
    </source>
</evidence>